<dbReference type="AlphaFoldDB" id="A0A411Z8D1"/>
<evidence type="ECO:0000256" key="4">
    <source>
        <dbReference type="ARBA" id="ARBA00023316"/>
    </source>
</evidence>
<feature type="domain" description="N-acetylmuramoyl-L-alanine amidase" evidence="5">
    <location>
        <begin position="1"/>
        <end position="112"/>
    </location>
</feature>
<dbReference type="EMBL" id="QWEY01000001">
    <property type="protein sequence ID" value="RGP39311.1"/>
    <property type="molecule type" value="Genomic_DNA"/>
</dbReference>
<comment type="catalytic activity">
    <reaction evidence="1">
        <text>Hydrolyzes the link between N-acetylmuramoyl residues and L-amino acid residues in certain cell-wall glycopeptides.</text>
        <dbReference type="EC" id="3.5.1.28"/>
    </reaction>
</comment>
<evidence type="ECO:0000256" key="1">
    <source>
        <dbReference type="ARBA" id="ARBA00001561"/>
    </source>
</evidence>
<dbReference type="Gene3D" id="3.40.80.10">
    <property type="entry name" value="Peptidoglycan recognition protein-like"/>
    <property type="match status" value="1"/>
</dbReference>
<dbReference type="SMART" id="SM00644">
    <property type="entry name" value="Ami_2"/>
    <property type="match status" value="1"/>
</dbReference>
<sequence>MESCAAARARLCDPAAEVSAHWLISRHGAAEALVDEDKRAWHAGAGEWAGIADVNSHSVGIELDNRGNEPFPEAQMAALEALLAGIMARWQIPAHRVIGHSDMAPDRKSDPGPRFDWQRLARQGLSVWPDLTGTDPAPDFLSSARRFGYPALSKDLVLRAFRWRFRPYATGPVTPTDAALAAALALRFGVDAPAAQA</sequence>
<evidence type="ECO:0000313" key="7">
    <source>
        <dbReference type="Proteomes" id="UP000284547"/>
    </source>
</evidence>
<keyword evidence="4" id="KW-0961">Cell wall biogenesis/degradation</keyword>
<evidence type="ECO:0000259" key="5">
    <source>
        <dbReference type="SMART" id="SM00644"/>
    </source>
</evidence>
<keyword evidence="3" id="KW-0378">Hydrolase</keyword>
<dbReference type="EC" id="3.5.1.28" evidence="2"/>
<evidence type="ECO:0000313" key="6">
    <source>
        <dbReference type="EMBL" id="RGP39311.1"/>
    </source>
</evidence>
<evidence type="ECO:0000256" key="2">
    <source>
        <dbReference type="ARBA" id="ARBA00011901"/>
    </source>
</evidence>
<dbReference type="Proteomes" id="UP000284547">
    <property type="component" value="Unassembled WGS sequence"/>
</dbReference>
<dbReference type="PANTHER" id="PTHR30417:SF1">
    <property type="entry name" value="N-ACETYLMURAMOYL-L-ALANINE AMIDASE AMID"/>
    <property type="match status" value="1"/>
</dbReference>
<name>A0A411Z8D1_9RHOB</name>
<dbReference type="PANTHER" id="PTHR30417">
    <property type="entry name" value="N-ACETYLMURAMOYL-L-ALANINE AMIDASE AMID"/>
    <property type="match status" value="1"/>
</dbReference>
<dbReference type="InterPro" id="IPR051206">
    <property type="entry name" value="NAMLAA_amidase_2"/>
</dbReference>
<keyword evidence="7" id="KW-1185">Reference proteome</keyword>
<dbReference type="GO" id="GO:0071555">
    <property type="term" value="P:cell wall organization"/>
    <property type="evidence" value="ECO:0007669"/>
    <property type="project" value="UniProtKB-KW"/>
</dbReference>
<dbReference type="Pfam" id="PF01510">
    <property type="entry name" value="Amidase_2"/>
    <property type="match status" value="1"/>
</dbReference>
<dbReference type="GO" id="GO:0008745">
    <property type="term" value="F:N-acetylmuramoyl-L-alanine amidase activity"/>
    <property type="evidence" value="ECO:0007669"/>
    <property type="project" value="UniProtKB-EC"/>
</dbReference>
<dbReference type="GO" id="GO:0009254">
    <property type="term" value="P:peptidoglycan turnover"/>
    <property type="evidence" value="ECO:0007669"/>
    <property type="project" value="TreeGrafter"/>
</dbReference>
<dbReference type="InterPro" id="IPR002502">
    <property type="entry name" value="Amidase_domain"/>
</dbReference>
<evidence type="ECO:0000256" key="3">
    <source>
        <dbReference type="ARBA" id="ARBA00022801"/>
    </source>
</evidence>
<accession>A0A411Z8D1</accession>
<reference evidence="6 7" key="1">
    <citation type="submission" date="2018-08" db="EMBL/GenBank/DDBJ databases">
        <title>Flavobacterium tibetense sp. nov., isolated from a wetland YonghuCo on Tibetan Plateau.</title>
        <authorList>
            <person name="Phurbu D."/>
            <person name="Lu H."/>
            <person name="Xing P."/>
        </authorList>
    </citation>
    <scope>NUCLEOTIDE SEQUENCE [LARGE SCALE GENOMIC DNA]</scope>
    <source>
        <strain evidence="6 7">DJC</strain>
    </source>
</reference>
<dbReference type="CDD" id="cd06583">
    <property type="entry name" value="PGRP"/>
    <property type="match status" value="1"/>
</dbReference>
<protein>
    <recommendedName>
        <fullName evidence="2">N-acetylmuramoyl-L-alanine amidase</fullName>
        <ecNumber evidence="2">3.5.1.28</ecNumber>
    </recommendedName>
</protein>
<comment type="caution">
    <text evidence="6">The sequence shown here is derived from an EMBL/GenBank/DDBJ whole genome shotgun (WGS) entry which is preliminary data.</text>
</comment>
<proteinExistence type="predicted"/>
<organism evidence="6 7">
    <name type="scientific">Pseudotabrizicola alkalilacus</name>
    <dbReference type="NCBI Taxonomy" id="2305252"/>
    <lineage>
        <taxon>Bacteria</taxon>
        <taxon>Pseudomonadati</taxon>
        <taxon>Pseudomonadota</taxon>
        <taxon>Alphaproteobacteria</taxon>
        <taxon>Rhodobacterales</taxon>
        <taxon>Paracoccaceae</taxon>
        <taxon>Pseudotabrizicola</taxon>
    </lineage>
</organism>
<dbReference type="SUPFAM" id="SSF55846">
    <property type="entry name" value="N-acetylmuramoyl-L-alanine amidase-like"/>
    <property type="match status" value="1"/>
</dbReference>
<dbReference type="GO" id="GO:0009253">
    <property type="term" value="P:peptidoglycan catabolic process"/>
    <property type="evidence" value="ECO:0007669"/>
    <property type="project" value="InterPro"/>
</dbReference>
<dbReference type="GO" id="GO:0019867">
    <property type="term" value="C:outer membrane"/>
    <property type="evidence" value="ECO:0007669"/>
    <property type="project" value="TreeGrafter"/>
</dbReference>
<gene>
    <name evidence="6" type="ORF">D1012_02300</name>
</gene>
<dbReference type="OrthoDB" id="9794842at2"/>
<dbReference type="InterPro" id="IPR036505">
    <property type="entry name" value="Amidase/PGRP_sf"/>
</dbReference>